<comment type="pathway">
    <text evidence="11">One-carbon metabolism; methanogenesis from CO(2); methyl-coenzyme M from 5,10-methylene-5,6,7,8-tetrahydromethanopterin: step 2/2.</text>
</comment>
<dbReference type="HAMAP" id="MF_01093">
    <property type="entry name" value="MtrA"/>
    <property type="match status" value="1"/>
</dbReference>
<evidence type="ECO:0000256" key="9">
    <source>
        <dbReference type="ARBA" id="ARBA00023136"/>
    </source>
</evidence>
<dbReference type="GO" id="GO:0050897">
    <property type="term" value="F:cobalt ion binding"/>
    <property type="evidence" value="ECO:0007669"/>
    <property type="project" value="InterPro"/>
</dbReference>
<comment type="function">
    <text evidence="11">Part of a complex that catalyzes the formation of methyl-coenzyme M and tetrahydromethanopterin from coenzyme M and methyl-tetrahydromethanopterin. This is an energy-conserving, sodium-ion translocating step.</text>
</comment>
<accession>A0A1D3L1Z6</accession>
<feature type="binding site" evidence="11">
    <location>
        <position position="84"/>
    </location>
    <ligand>
        <name>5-hydroxybenzimidazolylcob(I)amide</name>
        <dbReference type="ChEBI" id="CHEBI:60494"/>
        <note>cofactor</note>
    </ligand>
</feature>
<keyword evidence="2 11" id="KW-0554">One-carbon metabolism</keyword>
<keyword evidence="4 11" id="KW-0808">Transferase</keyword>
<evidence type="ECO:0000256" key="8">
    <source>
        <dbReference type="ARBA" id="ARBA00022994"/>
    </source>
</evidence>
<comment type="catalytic activity">
    <reaction evidence="11">
        <text>5-methyl-5,6,7,8-tetrahydromethanopterin + coenzyme M + 2 Na(+)(in) = 5,6,7,8-tetrahydromethanopterin + methyl-coenzyme M + 2 Na(+)(out)</text>
        <dbReference type="Rhea" id="RHEA:53492"/>
        <dbReference type="ChEBI" id="CHEBI:29101"/>
        <dbReference type="ChEBI" id="CHEBI:58103"/>
        <dbReference type="ChEBI" id="CHEBI:58116"/>
        <dbReference type="ChEBI" id="CHEBI:58286"/>
        <dbReference type="ChEBI" id="CHEBI:58319"/>
        <dbReference type="EC" id="7.2.1.4"/>
    </reaction>
</comment>
<proteinExistence type="inferred from homology"/>
<evidence type="ECO:0000256" key="11">
    <source>
        <dbReference type="HAMAP-Rule" id="MF_01093"/>
    </source>
</evidence>
<comment type="similarity">
    <text evidence="11">Belongs to the MtrA family.</text>
</comment>
<dbReference type="KEGG" id="mcub:MCBB_1144"/>
<evidence type="ECO:0000256" key="3">
    <source>
        <dbReference type="ARBA" id="ARBA00022603"/>
    </source>
</evidence>
<evidence type="ECO:0000256" key="7">
    <source>
        <dbReference type="ARBA" id="ARBA00022989"/>
    </source>
</evidence>
<evidence type="ECO:0000313" key="14">
    <source>
        <dbReference type="Proteomes" id="UP000094707"/>
    </source>
</evidence>
<evidence type="ECO:0000256" key="12">
    <source>
        <dbReference type="NCBIfam" id="TIGR01111"/>
    </source>
</evidence>
<dbReference type="InterPro" id="IPR030688">
    <property type="entry name" value="MeTrfase_MtrA/MtxA"/>
</dbReference>
<dbReference type="GO" id="GO:0005886">
    <property type="term" value="C:plasma membrane"/>
    <property type="evidence" value="ECO:0007669"/>
    <property type="project" value="UniProtKB-SubCell"/>
</dbReference>
<dbReference type="PIRSF" id="PIRSF500207">
    <property type="entry name" value="MtrA"/>
    <property type="match status" value="1"/>
</dbReference>
<gene>
    <name evidence="13" type="primary">mtrA2</name>
    <name evidence="11" type="synonym">mtrA</name>
    <name evidence="13" type="ORF">MCBB_1144</name>
</gene>
<evidence type="ECO:0000313" key="13">
    <source>
        <dbReference type="EMBL" id="SCG85702.1"/>
    </source>
</evidence>
<comment type="subunit">
    <text evidence="11">The complex is composed of 8 subunits; MtrA, MtrB, MtrC, MtrD, MtrE, MtrF, MtrG and MtrH.</text>
</comment>
<evidence type="ECO:0000256" key="4">
    <source>
        <dbReference type="ARBA" id="ARBA00022679"/>
    </source>
</evidence>
<dbReference type="EMBL" id="LT607756">
    <property type="protein sequence ID" value="SCG85702.1"/>
    <property type="molecule type" value="Genomic_DNA"/>
</dbReference>
<keyword evidence="7 11" id="KW-1133">Transmembrane helix</keyword>
<dbReference type="EC" id="7.2.1.4" evidence="11 12"/>
<dbReference type="OrthoDB" id="130682at2157"/>
<dbReference type="RefSeq" id="WP_084789846.1">
    <property type="nucleotide sequence ID" value="NZ_LT607756.1"/>
</dbReference>
<evidence type="ECO:0000256" key="2">
    <source>
        <dbReference type="ARBA" id="ARBA00022563"/>
    </source>
</evidence>
<organism evidence="13 14">
    <name type="scientific">Methanobacterium congolense</name>
    <dbReference type="NCBI Taxonomy" id="118062"/>
    <lineage>
        <taxon>Archaea</taxon>
        <taxon>Methanobacteriati</taxon>
        <taxon>Methanobacteriota</taxon>
        <taxon>Methanomada group</taxon>
        <taxon>Methanobacteria</taxon>
        <taxon>Methanobacteriales</taxon>
        <taxon>Methanobacteriaceae</taxon>
        <taxon>Methanobacterium</taxon>
    </lineage>
</organism>
<sequence length="180" mass="19588">MVDKKAAAEGWPKIVGDYVVGDKESPVAVITLGSHMGDSLIEAGAGITGSLHTENLGIEKVVSNVISNPNIRFLVVCGAEVQGHITGQTIKSLYENGFDEKKRIVGSIGAIPYLDNLTEEAIERFRKQVQLIDLVDVEDYETIHSKIKECIINDVGAYEEETDIIPIPKQKDPNLATENA</sequence>
<protein>
    <recommendedName>
        <fullName evidence="11 12">Tetrahydromethanopterin S-methyltransferase subunit A</fullName>
        <ecNumber evidence="11 12">7.2.1.4</ecNumber>
    </recommendedName>
    <alternativeName>
        <fullName evidence="11">N5-methyltetrahydromethanopterin--coenzyme M methyltransferase subunit A</fullName>
    </alternativeName>
</protein>
<dbReference type="NCBIfam" id="TIGR01111">
    <property type="entry name" value="mtrA"/>
    <property type="match status" value="1"/>
</dbReference>
<name>A0A1D3L1Z6_9EURY</name>
<dbReference type="GO" id="GO:0019386">
    <property type="term" value="P:methanogenesis, from carbon dioxide"/>
    <property type="evidence" value="ECO:0007669"/>
    <property type="project" value="UniProtKB-UniRule"/>
</dbReference>
<comment type="subcellular location">
    <subcellularLocation>
        <location evidence="11">Cell membrane</location>
        <topology evidence="11">Single-pass membrane protein</topology>
    </subcellularLocation>
</comment>
<reference evidence="13 14" key="1">
    <citation type="submission" date="2016-08" db="EMBL/GenBank/DDBJ databases">
        <authorList>
            <person name="Seilhamer J.J."/>
        </authorList>
    </citation>
    <scope>NUCLEOTIDE SEQUENCE [LARGE SCALE GENOMIC DNA]</scope>
    <source>
        <strain evidence="13">Buetzberg</strain>
    </source>
</reference>
<dbReference type="GO" id="GO:0032259">
    <property type="term" value="P:methylation"/>
    <property type="evidence" value="ECO:0007669"/>
    <property type="project" value="UniProtKB-KW"/>
</dbReference>
<comment type="cofactor">
    <cofactor evidence="11">
        <name>5-hydroxybenzimidazolylcob(I)amide</name>
        <dbReference type="ChEBI" id="CHEBI:60494"/>
    </cofactor>
    <text evidence="11">Binds 1 5-hydroxybenzimidazolylcobamide group.</text>
</comment>
<dbReference type="Proteomes" id="UP000094707">
    <property type="component" value="Chromosome I"/>
</dbReference>
<evidence type="ECO:0000256" key="1">
    <source>
        <dbReference type="ARBA" id="ARBA00022475"/>
    </source>
</evidence>
<evidence type="ECO:0000256" key="6">
    <source>
        <dbReference type="ARBA" id="ARBA00022967"/>
    </source>
</evidence>
<dbReference type="AlphaFoldDB" id="A0A1D3L1Z6"/>
<keyword evidence="9 11" id="KW-0472">Membrane</keyword>
<keyword evidence="5 11" id="KW-0812">Transmembrane</keyword>
<keyword evidence="8 11" id="KW-0484">Methanogenesis</keyword>
<keyword evidence="6 11" id="KW-1278">Translocase</keyword>
<dbReference type="Pfam" id="PF04208">
    <property type="entry name" value="MtrA"/>
    <property type="match status" value="1"/>
</dbReference>
<dbReference type="GO" id="GO:0006730">
    <property type="term" value="P:one-carbon metabolic process"/>
    <property type="evidence" value="ECO:0007669"/>
    <property type="project" value="UniProtKB-UniRule"/>
</dbReference>
<dbReference type="NCBIfam" id="NF002126">
    <property type="entry name" value="PRK00964.1-4"/>
    <property type="match status" value="1"/>
</dbReference>
<dbReference type="GeneID" id="30411989"/>
<dbReference type="GO" id="GO:0030269">
    <property type="term" value="F:tetrahydromethanopterin S-methyltransferase activity"/>
    <property type="evidence" value="ECO:0007669"/>
    <property type="project" value="UniProtKB-UniRule"/>
</dbReference>
<dbReference type="InterPro" id="IPR005778">
    <property type="entry name" value="MtrA"/>
</dbReference>
<keyword evidence="14" id="KW-1185">Reference proteome</keyword>
<keyword evidence="10 11" id="KW-0170">Cobalt</keyword>
<evidence type="ECO:0000256" key="10">
    <source>
        <dbReference type="ARBA" id="ARBA00023285"/>
    </source>
</evidence>
<evidence type="ECO:0000256" key="5">
    <source>
        <dbReference type="ARBA" id="ARBA00022692"/>
    </source>
</evidence>
<dbReference type="STRING" id="118062.MCBB_1144"/>
<dbReference type="PATRIC" id="fig|129848.4.peg.1153"/>
<dbReference type="PIRSF" id="PIRSF009452">
    <property type="entry name" value="MtrA_MtxA"/>
    <property type="match status" value="1"/>
</dbReference>
<keyword evidence="3 11" id="KW-0489">Methyltransferase</keyword>
<keyword evidence="1 11" id="KW-1003">Cell membrane</keyword>
<dbReference type="UniPathway" id="UPA00640">
    <property type="reaction ID" value="UER00698"/>
</dbReference>